<dbReference type="Gene3D" id="3.80.10.10">
    <property type="entry name" value="Ribonuclease Inhibitor"/>
    <property type="match status" value="1"/>
</dbReference>
<proteinExistence type="predicted"/>
<accession>A0ABD1BMI4</accession>
<dbReference type="Proteomes" id="UP001558713">
    <property type="component" value="Unassembled WGS sequence"/>
</dbReference>
<sequence length="111" mass="12396">MKQEAVVHSYPLLGSSLAKLKIVNLSQSQKLVDELLKACSLEQIDLQGCISLKSIPHIDQLKNLQLLNLSGCTLLNRTEIIEEIKRLDPEGGLRETKSESMVFSTLVKLEH</sequence>
<organism evidence="1 2">
    <name type="scientific">Cardamine amara subsp. amara</name>
    <dbReference type="NCBI Taxonomy" id="228776"/>
    <lineage>
        <taxon>Eukaryota</taxon>
        <taxon>Viridiplantae</taxon>
        <taxon>Streptophyta</taxon>
        <taxon>Embryophyta</taxon>
        <taxon>Tracheophyta</taxon>
        <taxon>Spermatophyta</taxon>
        <taxon>Magnoliopsida</taxon>
        <taxon>eudicotyledons</taxon>
        <taxon>Gunneridae</taxon>
        <taxon>Pentapetalae</taxon>
        <taxon>rosids</taxon>
        <taxon>malvids</taxon>
        <taxon>Brassicales</taxon>
        <taxon>Brassicaceae</taxon>
        <taxon>Cardamineae</taxon>
        <taxon>Cardamine</taxon>
    </lineage>
</organism>
<dbReference type="EMBL" id="JBANAX010000213">
    <property type="protein sequence ID" value="KAL1218400.1"/>
    <property type="molecule type" value="Genomic_DNA"/>
</dbReference>
<keyword evidence="2" id="KW-1185">Reference proteome</keyword>
<gene>
    <name evidence="1" type="ORF">V5N11_026158</name>
</gene>
<dbReference type="SUPFAM" id="SSF52047">
    <property type="entry name" value="RNI-like"/>
    <property type="match status" value="1"/>
</dbReference>
<evidence type="ECO:0000313" key="1">
    <source>
        <dbReference type="EMBL" id="KAL1218400.1"/>
    </source>
</evidence>
<evidence type="ECO:0000313" key="2">
    <source>
        <dbReference type="Proteomes" id="UP001558713"/>
    </source>
</evidence>
<reference evidence="1 2" key="1">
    <citation type="submission" date="2024-04" db="EMBL/GenBank/DDBJ databases">
        <title>Genome assembly C_amara_ONT_v2.</title>
        <authorList>
            <person name="Yant L."/>
            <person name="Moore C."/>
            <person name="Slenker M."/>
        </authorList>
    </citation>
    <scope>NUCLEOTIDE SEQUENCE [LARGE SCALE GENOMIC DNA]</scope>
    <source>
        <tissue evidence="1">Leaf</tissue>
    </source>
</reference>
<dbReference type="InterPro" id="IPR032675">
    <property type="entry name" value="LRR_dom_sf"/>
</dbReference>
<dbReference type="AlphaFoldDB" id="A0ABD1BMI4"/>
<name>A0ABD1BMI4_CARAN</name>
<protein>
    <submittedName>
        <fullName evidence="1">Disease resistance protein RRS1B</fullName>
    </submittedName>
</protein>
<comment type="caution">
    <text evidence="1">The sequence shown here is derived from an EMBL/GenBank/DDBJ whole genome shotgun (WGS) entry which is preliminary data.</text>
</comment>